<dbReference type="KEGG" id="psai:C3B54_111214"/>
<name>A0A2L2BR77_9MICO</name>
<protein>
    <submittedName>
        <fullName evidence="1">HigA antitoxin</fullName>
    </submittedName>
</protein>
<dbReference type="InterPro" id="IPR039060">
    <property type="entry name" value="Antitox_HigA"/>
</dbReference>
<dbReference type="InterPro" id="IPR010982">
    <property type="entry name" value="Lambda_DNA-bd_dom_sf"/>
</dbReference>
<reference evidence="1 2" key="1">
    <citation type="submission" date="2018-02" db="EMBL/GenBank/DDBJ databases">
        <title>Complete genome of the streamlined marine actinobacterium Pontimonas salivibrio CL-TW6 adapted to coastal planktonic lifestype.</title>
        <authorList>
            <person name="Cho B.C."/>
            <person name="Hardies S.C."/>
            <person name="Jang G.I."/>
            <person name="Hwang C.Y."/>
        </authorList>
    </citation>
    <scope>NUCLEOTIDE SEQUENCE [LARGE SCALE GENOMIC DNA]</scope>
    <source>
        <strain evidence="1 2">CL-TW6</strain>
    </source>
</reference>
<dbReference type="RefSeq" id="WP_104913680.1">
    <property type="nucleotide sequence ID" value="NZ_CP026923.1"/>
</dbReference>
<dbReference type="GO" id="GO:0001046">
    <property type="term" value="F:core promoter sequence-specific DNA binding"/>
    <property type="evidence" value="ECO:0007669"/>
    <property type="project" value="TreeGrafter"/>
</dbReference>
<dbReference type="Gene3D" id="1.10.260.40">
    <property type="entry name" value="lambda repressor-like DNA-binding domains"/>
    <property type="match status" value="1"/>
</dbReference>
<dbReference type="PANTHER" id="PTHR40455:SF1">
    <property type="entry name" value="ANTITOXIN HIGA"/>
    <property type="match status" value="1"/>
</dbReference>
<organism evidence="1 2">
    <name type="scientific">Pontimonas salivibrio</name>
    <dbReference type="NCBI Taxonomy" id="1159327"/>
    <lineage>
        <taxon>Bacteria</taxon>
        <taxon>Bacillati</taxon>
        <taxon>Actinomycetota</taxon>
        <taxon>Actinomycetes</taxon>
        <taxon>Micrococcales</taxon>
        <taxon>Microbacteriaceae</taxon>
        <taxon>Pontimonas</taxon>
    </lineage>
</organism>
<keyword evidence="2" id="KW-1185">Reference proteome</keyword>
<dbReference type="EMBL" id="CP026923">
    <property type="protein sequence ID" value="AVG24165.1"/>
    <property type="molecule type" value="Genomic_DNA"/>
</dbReference>
<dbReference type="AlphaFoldDB" id="A0A2L2BR77"/>
<evidence type="ECO:0000313" key="2">
    <source>
        <dbReference type="Proteomes" id="UP000243077"/>
    </source>
</evidence>
<dbReference type="OrthoDB" id="9794834at2"/>
<dbReference type="GO" id="GO:0006355">
    <property type="term" value="P:regulation of DNA-templated transcription"/>
    <property type="evidence" value="ECO:0007669"/>
    <property type="project" value="InterPro"/>
</dbReference>
<dbReference type="Proteomes" id="UP000243077">
    <property type="component" value="Chromosome"/>
</dbReference>
<proteinExistence type="predicted"/>
<evidence type="ECO:0000313" key="1">
    <source>
        <dbReference type="EMBL" id="AVG24165.1"/>
    </source>
</evidence>
<gene>
    <name evidence="1" type="ORF">C3B54_111214</name>
</gene>
<sequence>MFIHPIRNETDLHAALETIEALMDANPAPGTPESEQLDVLATLVEAYEAKHHPISPPDPVEAIRFRMEQSGLAVSDLAPLIGSTSRVYEVLNKKRPLSIRMIRNLHRELGIPAEALIA</sequence>
<accession>A0A2L2BR77</accession>
<dbReference type="SUPFAM" id="SSF47413">
    <property type="entry name" value="lambda repressor-like DNA-binding domains"/>
    <property type="match status" value="1"/>
</dbReference>
<dbReference type="PANTHER" id="PTHR40455">
    <property type="entry name" value="ANTITOXIN HIGA"/>
    <property type="match status" value="1"/>
</dbReference>